<feature type="chain" id="PRO_5012154137" evidence="5">
    <location>
        <begin position="29"/>
        <end position="987"/>
    </location>
</feature>
<comment type="subcellular location">
    <subcellularLocation>
        <location evidence="1 4">Cell outer membrane</location>
    </subcellularLocation>
</comment>
<protein>
    <submittedName>
        <fullName evidence="8">TonB-dependent receptor</fullName>
    </submittedName>
</protein>
<dbReference type="PANTHER" id="PTHR40980:SF3">
    <property type="entry name" value="TONB-DEPENDENT RECEPTOR-LIKE BETA-BARREL DOMAIN-CONTAINING PROTEIN"/>
    <property type="match status" value="1"/>
</dbReference>
<feature type="domain" description="TonB-dependent receptor-like beta-barrel" evidence="6">
    <location>
        <begin position="475"/>
        <end position="954"/>
    </location>
</feature>
<dbReference type="InterPro" id="IPR036942">
    <property type="entry name" value="Beta-barrel_TonB_sf"/>
</dbReference>
<dbReference type="SUPFAM" id="SSF56935">
    <property type="entry name" value="Porins"/>
    <property type="match status" value="1"/>
</dbReference>
<dbReference type="Proteomes" id="UP000219374">
    <property type="component" value="Unassembled WGS sequence"/>
</dbReference>
<evidence type="ECO:0000259" key="6">
    <source>
        <dbReference type="Pfam" id="PF00593"/>
    </source>
</evidence>
<keyword evidence="3" id="KW-0998">Cell outer membrane</keyword>
<comment type="similarity">
    <text evidence="4">Belongs to the TonB-dependent receptor family.</text>
</comment>
<dbReference type="InterPro" id="IPR000531">
    <property type="entry name" value="Beta-barrel_TonB"/>
</dbReference>
<feature type="signal peptide" evidence="5">
    <location>
        <begin position="1"/>
        <end position="28"/>
    </location>
</feature>
<dbReference type="Pfam" id="PF07715">
    <property type="entry name" value="Plug"/>
    <property type="match status" value="1"/>
</dbReference>
<organism evidence="8 9">
    <name type="scientific">Pseudoxanthomonas wuyuanensis</name>
    <dbReference type="NCBI Taxonomy" id="1073196"/>
    <lineage>
        <taxon>Bacteria</taxon>
        <taxon>Pseudomonadati</taxon>
        <taxon>Pseudomonadota</taxon>
        <taxon>Gammaproteobacteria</taxon>
        <taxon>Lysobacterales</taxon>
        <taxon>Lysobacteraceae</taxon>
        <taxon>Pseudoxanthomonas</taxon>
    </lineage>
</organism>
<feature type="domain" description="TonB-dependent receptor plug" evidence="7">
    <location>
        <begin position="69"/>
        <end position="179"/>
    </location>
</feature>
<evidence type="ECO:0000256" key="1">
    <source>
        <dbReference type="ARBA" id="ARBA00004442"/>
    </source>
</evidence>
<evidence type="ECO:0000313" key="8">
    <source>
        <dbReference type="EMBL" id="SOD55017.1"/>
    </source>
</evidence>
<evidence type="ECO:0000256" key="2">
    <source>
        <dbReference type="ARBA" id="ARBA00023136"/>
    </source>
</evidence>
<sequence>MQVHIARTALSLALSAALLGMASASAIAQEQAQQEATPSAAAQPEAVTELDGVSVTGYRRSLQFSTDAKRDSTGFTDSIFAEDIGKFPDQNIAESLSRVPGIQLGRDVNGEGVNVAIRGLGTSFTKTTLNGSSVATASIGLNAQNQNREVDLNLLPTEFFTQLTVHKTPMASLLEGGVSGVVDMRSARPFDNPGTHFTYQLQAEYNDISEKTSPRGSIMGSWTNEAGTFGALVGVSSVRGKIGVEGFETIGWTNPGLTYNQCGLTPPTGTPATNQPAECNINGGGNWRIPDTVPDNASTIGAGLTPGALITRDMLLALNPGLTIDQISDALVPRLGRPVHMSGDRDRDSVVASFEWKPNEDMSFYLDTMYSKARRTNERLAINLVMRNFAANGAIPIDMQLDGNNVITSATLANAQFFLEARPYFEDVQFWNINPGAQIFFGENDNIKLDVQANLGRSWMFRESPTVLVNTPFTTIQYLNQGGDFPTWQTDLDLNDPNLGWTWEGGRVNIQNEKRVTETQGARADLQFGDDRSNITVGIAYDEAERRIQGFDNSAAWEDVACRGLNPDGSVPDPRLPCAGGPLAAVPNASLASYLKPGPHGFVTVDFDRFKRDTNYYELRDNAPESGAANTAASTGGVHEKNLGLYVELNGEADILDRPLRFNAGVRYVTTDQETRGPVQTGTARNYVTLKSDYKEVLPSFSAAWDVAEDVVLRMSGSRTMTRPNPSYMLPNTNFSDPVAQQATRGNPDLTPYLSTNFDIGGEWYTGDEGFIGLTLFDKRIDGFTVLGTQTIPFRELGIAFEDLNDGQRGAINARGGPDAATVTVQQQVNADGTLNIRGWEAIWVQPLDKWVNGLGFMANYTKIKQSAEGDAPAVAVGVAPDLWNATAYWENDVASVRLSYTWTDDMIASQTNENGIPYARRTIDARGQLDLSASYTFTSLPTEPQITLNVINITGEPMRQAFHWDNATYEYYDPGTTVMLGVRGKF</sequence>
<keyword evidence="5" id="KW-0732">Signal</keyword>
<accession>A0A286D8S5</accession>
<name>A0A286D8S5_9GAMM</name>
<dbReference type="GO" id="GO:0009279">
    <property type="term" value="C:cell outer membrane"/>
    <property type="evidence" value="ECO:0007669"/>
    <property type="project" value="UniProtKB-SubCell"/>
</dbReference>
<keyword evidence="2 4" id="KW-0472">Membrane</keyword>
<keyword evidence="4" id="KW-0798">TonB box</keyword>
<dbReference type="RefSeq" id="WP_162125820.1">
    <property type="nucleotide sequence ID" value="NZ_OCND01000005.1"/>
</dbReference>
<dbReference type="Gene3D" id="2.170.130.10">
    <property type="entry name" value="TonB-dependent receptor, plug domain"/>
    <property type="match status" value="1"/>
</dbReference>
<dbReference type="InterPro" id="IPR037066">
    <property type="entry name" value="Plug_dom_sf"/>
</dbReference>
<dbReference type="NCBIfam" id="TIGR01782">
    <property type="entry name" value="TonB-Xanth-Caul"/>
    <property type="match status" value="1"/>
</dbReference>
<dbReference type="EMBL" id="OCND01000005">
    <property type="protein sequence ID" value="SOD55017.1"/>
    <property type="molecule type" value="Genomic_DNA"/>
</dbReference>
<dbReference type="Gene3D" id="2.40.170.20">
    <property type="entry name" value="TonB-dependent receptor, beta-barrel domain"/>
    <property type="match status" value="1"/>
</dbReference>
<dbReference type="Pfam" id="PF00593">
    <property type="entry name" value="TonB_dep_Rec_b-barrel"/>
    <property type="match status" value="1"/>
</dbReference>
<dbReference type="AlphaFoldDB" id="A0A286D8S5"/>
<evidence type="ECO:0000259" key="7">
    <source>
        <dbReference type="Pfam" id="PF07715"/>
    </source>
</evidence>
<dbReference type="InterPro" id="IPR010104">
    <property type="entry name" value="TonB_rcpt_bac"/>
</dbReference>
<evidence type="ECO:0000256" key="5">
    <source>
        <dbReference type="SAM" id="SignalP"/>
    </source>
</evidence>
<reference evidence="8" key="1">
    <citation type="submission" date="2017-09" db="EMBL/GenBank/DDBJ databases">
        <authorList>
            <person name="Ehlers B."/>
            <person name="Leendertz F.H."/>
        </authorList>
    </citation>
    <scope>NUCLEOTIDE SEQUENCE [LARGE SCALE GENOMIC DNA]</scope>
    <source>
        <strain evidence="8">CGMCC 1.10978</strain>
    </source>
</reference>
<gene>
    <name evidence="8" type="ORF">SAMN06296416_105291</name>
</gene>
<dbReference type="PANTHER" id="PTHR40980">
    <property type="entry name" value="PLUG DOMAIN-CONTAINING PROTEIN"/>
    <property type="match status" value="1"/>
</dbReference>
<keyword evidence="8" id="KW-0675">Receptor</keyword>
<keyword evidence="9" id="KW-1185">Reference proteome</keyword>
<dbReference type="InterPro" id="IPR012910">
    <property type="entry name" value="Plug_dom"/>
</dbReference>
<evidence type="ECO:0000313" key="9">
    <source>
        <dbReference type="Proteomes" id="UP000219374"/>
    </source>
</evidence>
<evidence type="ECO:0000256" key="4">
    <source>
        <dbReference type="RuleBase" id="RU003357"/>
    </source>
</evidence>
<proteinExistence type="inferred from homology"/>
<evidence type="ECO:0000256" key="3">
    <source>
        <dbReference type="ARBA" id="ARBA00023237"/>
    </source>
</evidence>